<dbReference type="PROSITE" id="PS51257">
    <property type="entry name" value="PROKAR_LIPOPROTEIN"/>
    <property type="match status" value="1"/>
</dbReference>
<dbReference type="Proteomes" id="UP000078390">
    <property type="component" value="Unassembled WGS sequence"/>
</dbReference>
<protein>
    <submittedName>
        <fullName evidence="3">Periplasmic nitrite reductase, small cytochrome c subunit NapM</fullName>
    </submittedName>
</protein>
<comment type="caution">
    <text evidence="3">The sequence shown here is derived from an EMBL/GenBank/DDBJ whole genome shotgun (WGS) entry which is preliminary data.</text>
</comment>
<keyword evidence="1" id="KW-0732">Signal</keyword>
<gene>
    <name evidence="3" type="ORF">TDIS_0603</name>
</gene>
<feature type="signal peptide" evidence="1">
    <location>
        <begin position="1"/>
        <end position="18"/>
    </location>
</feature>
<dbReference type="InterPro" id="IPR036280">
    <property type="entry name" value="Multihaem_cyt_sf"/>
</dbReference>
<dbReference type="AlphaFoldDB" id="A0A179D7F4"/>
<organism evidence="3 4">
    <name type="scientific">Thermosulfurimonas dismutans</name>
    <dbReference type="NCBI Taxonomy" id="999894"/>
    <lineage>
        <taxon>Bacteria</taxon>
        <taxon>Pseudomonadati</taxon>
        <taxon>Thermodesulfobacteriota</taxon>
        <taxon>Thermodesulfobacteria</taxon>
        <taxon>Thermodesulfobacteriales</taxon>
        <taxon>Thermodesulfobacteriaceae</taxon>
        <taxon>Thermosulfurimonas</taxon>
    </lineage>
</organism>
<sequence length="124" mass="14017">MKTRLGILLLGLTALVFACAPQKAPAPSAEKPAVAHPELSEDEKLIACSECHKEATPEVYEEWFKSRHGLAMVKCFQCHGTFETFHEPTRETCRTCHSNAYDNCPKDKACWECHSPHFFKKHAE</sequence>
<proteinExistence type="predicted"/>
<dbReference type="InterPro" id="IPR029467">
    <property type="entry name" value="Cyt_c7-like"/>
</dbReference>
<keyword evidence="4" id="KW-1185">Reference proteome</keyword>
<evidence type="ECO:0000256" key="1">
    <source>
        <dbReference type="SAM" id="SignalP"/>
    </source>
</evidence>
<name>A0A179D7F4_9BACT</name>
<feature type="chain" id="PRO_5008100253" evidence="1">
    <location>
        <begin position="19"/>
        <end position="124"/>
    </location>
</feature>
<evidence type="ECO:0000259" key="2">
    <source>
        <dbReference type="Pfam" id="PF14522"/>
    </source>
</evidence>
<dbReference type="OrthoDB" id="9814800at2"/>
<feature type="domain" description="Cytochrome c7-like" evidence="2">
    <location>
        <begin position="44"/>
        <end position="98"/>
    </location>
</feature>
<accession>A0A179D7F4</accession>
<evidence type="ECO:0000313" key="4">
    <source>
        <dbReference type="Proteomes" id="UP000078390"/>
    </source>
</evidence>
<dbReference type="SUPFAM" id="SSF48695">
    <property type="entry name" value="Multiheme cytochromes"/>
    <property type="match status" value="1"/>
</dbReference>
<dbReference type="Pfam" id="PF14522">
    <property type="entry name" value="Cytochrome_C7"/>
    <property type="match status" value="1"/>
</dbReference>
<evidence type="ECO:0000313" key="3">
    <source>
        <dbReference type="EMBL" id="OAQ21382.1"/>
    </source>
</evidence>
<dbReference type="RefSeq" id="WP_068669159.1">
    <property type="nucleotide sequence ID" value="NZ_LWLG01000002.1"/>
</dbReference>
<dbReference type="STRING" id="999894.TDIS_0603"/>
<dbReference type="EMBL" id="LWLG01000002">
    <property type="protein sequence ID" value="OAQ21382.1"/>
    <property type="molecule type" value="Genomic_DNA"/>
</dbReference>
<reference evidence="3 4" key="1">
    <citation type="submission" date="2016-04" db="EMBL/GenBank/DDBJ databases">
        <title>Genome analysis of Thermosulfurimonas dismutans, the first thermophilic sulfur-disproportionating bacterium of the phylum Thermodesulfobacteria.</title>
        <authorList>
            <person name="Mardanov A.V."/>
            <person name="Beletsky A.V."/>
            <person name="Kadnikov V.V."/>
            <person name="Slobodkin A.I."/>
            <person name="Ravin N.V."/>
        </authorList>
    </citation>
    <scope>NUCLEOTIDE SEQUENCE [LARGE SCALE GENOMIC DNA]</scope>
    <source>
        <strain evidence="3 4">S95</strain>
    </source>
</reference>
<dbReference type="Gene3D" id="3.90.10.10">
    <property type="entry name" value="Cytochrome C3"/>
    <property type="match status" value="1"/>
</dbReference>